<gene>
    <name evidence="1" type="ORF">MMAD_31370</name>
</gene>
<dbReference type="RefSeq" id="WP_163738885.1">
    <property type="nucleotide sequence ID" value="NZ_AP022610.1"/>
</dbReference>
<dbReference type="Proteomes" id="UP000466517">
    <property type="component" value="Chromosome"/>
</dbReference>
<evidence type="ECO:0000313" key="2">
    <source>
        <dbReference type="Proteomes" id="UP000466517"/>
    </source>
</evidence>
<organism evidence="1 2">
    <name type="scientific">Mycolicibacterium madagascariense</name>
    <dbReference type="NCBI Taxonomy" id="212765"/>
    <lineage>
        <taxon>Bacteria</taxon>
        <taxon>Bacillati</taxon>
        <taxon>Actinomycetota</taxon>
        <taxon>Actinomycetes</taxon>
        <taxon>Mycobacteriales</taxon>
        <taxon>Mycobacteriaceae</taxon>
        <taxon>Mycolicibacterium</taxon>
    </lineage>
</organism>
<accession>A0A7I7XHX2</accession>
<dbReference type="PANTHER" id="PTHR37523">
    <property type="entry name" value="METALLOPHOSPHOESTERASE"/>
    <property type="match status" value="1"/>
</dbReference>
<dbReference type="Gene3D" id="3.60.21.10">
    <property type="match status" value="2"/>
</dbReference>
<protein>
    <submittedName>
        <fullName evidence="1">Metallophosphoesterase</fullName>
    </submittedName>
</protein>
<keyword evidence="2" id="KW-1185">Reference proteome</keyword>
<reference evidence="1 2" key="1">
    <citation type="journal article" date="2019" name="Emerg. Microbes Infect.">
        <title>Comprehensive subspecies identification of 175 nontuberculous mycobacteria species based on 7547 genomic profiles.</title>
        <authorList>
            <person name="Matsumoto Y."/>
            <person name="Kinjo T."/>
            <person name="Motooka D."/>
            <person name="Nabeya D."/>
            <person name="Jung N."/>
            <person name="Uechi K."/>
            <person name="Horii T."/>
            <person name="Iida T."/>
            <person name="Fujita J."/>
            <person name="Nakamura S."/>
        </authorList>
    </citation>
    <scope>NUCLEOTIDE SEQUENCE [LARGE SCALE GENOMIC DNA]</scope>
    <source>
        <strain evidence="1 2">JCM 13574</strain>
    </source>
</reference>
<evidence type="ECO:0000313" key="1">
    <source>
        <dbReference type="EMBL" id="BBZ28842.1"/>
    </source>
</evidence>
<dbReference type="AlphaFoldDB" id="A0A7I7XHX2"/>
<dbReference type="PANTHER" id="PTHR37523:SF1">
    <property type="entry name" value="CALCINEURIN-LIKE PHOSPHOESTERASE DOMAIN-CONTAINING PROTEIN"/>
    <property type="match status" value="1"/>
</dbReference>
<name>A0A7I7XHX2_9MYCO</name>
<dbReference type="EMBL" id="AP022610">
    <property type="protein sequence ID" value="BBZ28842.1"/>
    <property type="molecule type" value="Genomic_DNA"/>
</dbReference>
<dbReference type="SUPFAM" id="SSF56300">
    <property type="entry name" value="Metallo-dependent phosphatases"/>
    <property type="match status" value="1"/>
</dbReference>
<proteinExistence type="predicted"/>
<sequence>MRMYFCSDIHGSERCWKKFLATPKHYEADTIVIGGDITGKFIVPVIEYKRGKYKARFAGIERKVSAGAQLEHLLGMIADAGEYAFLTTPDEYAVYAADQDKTDALFHSLILKRVERWIDMAEDRLAGTGVRILISGGNDDYFEVDDMLARSSLIEDPNGTVVDLGGGYQIMGMGYGNVTPWACPRDVSEEELGKRIDEVMAEVADPGRTIMNLHVPPHDSGLDYAPQLSDDLRAVVTSGGPHMVPVGSTATRDAIATYTPMLGLHGHIHESRGVRELNGVPIGNPGSEYGEGILGGLLIDVDERHGLLNTHLVRG</sequence>
<dbReference type="KEGG" id="mmag:MMAD_31370"/>
<dbReference type="InterPro" id="IPR029052">
    <property type="entry name" value="Metallo-depent_PP-like"/>
</dbReference>